<proteinExistence type="predicted"/>
<accession>A0ACC2TQM2</accession>
<dbReference type="EMBL" id="QTSX02002231">
    <property type="protein sequence ID" value="KAJ9076973.1"/>
    <property type="molecule type" value="Genomic_DNA"/>
</dbReference>
<gene>
    <name evidence="1" type="ORF">DSO57_1021160</name>
</gene>
<keyword evidence="2" id="KW-1185">Reference proteome</keyword>
<organism evidence="1 2">
    <name type="scientific">Entomophthora muscae</name>
    <dbReference type="NCBI Taxonomy" id="34485"/>
    <lineage>
        <taxon>Eukaryota</taxon>
        <taxon>Fungi</taxon>
        <taxon>Fungi incertae sedis</taxon>
        <taxon>Zoopagomycota</taxon>
        <taxon>Entomophthoromycotina</taxon>
        <taxon>Entomophthoromycetes</taxon>
        <taxon>Entomophthorales</taxon>
        <taxon>Entomophthoraceae</taxon>
        <taxon>Entomophthora</taxon>
    </lineage>
</organism>
<reference evidence="1" key="1">
    <citation type="submission" date="2022-04" db="EMBL/GenBank/DDBJ databases">
        <title>Genome of the entomopathogenic fungus Entomophthora muscae.</title>
        <authorList>
            <person name="Elya C."/>
            <person name="Lovett B.R."/>
            <person name="Lee E."/>
            <person name="Macias A.M."/>
            <person name="Hajek A.E."/>
            <person name="De Bivort B.L."/>
            <person name="Kasson M.T."/>
            <person name="De Fine Licht H.H."/>
            <person name="Stajich J.E."/>
        </authorList>
    </citation>
    <scope>NUCLEOTIDE SEQUENCE</scope>
    <source>
        <strain evidence="1">Berkeley</strain>
    </source>
</reference>
<name>A0ACC2TQM2_9FUNG</name>
<evidence type="ECO:0000313" key="1">
    <source>
        <dbReference type="EMBL" id="KAJ9076973.1"/>
    </source>
</evidence>
<protein>
    <submittedName>
        <fullName evidence="1">Uncharacterized protein</fullName>
    </submittedName>
</protein>
<sequence>MRQFIGKEIIVKFGKPELLVTDGGEKLNAINAIIYLADVATKFPDSPANVSHNAQGAFDELSLDISNNMNRSDGNVKLWALSAN</sequence>
<dbReference type="Proteomes" id="UP001165960">
    <property type="component" value="Unassembled WGS sequence"/>
</dbReference>
<evidence type="ECO:0000313" key="2">
    <source>
        <dbReference type="Proteomes" id="UP001165960"/>
    </source>
</evidence>
<comment type="caution">
    <text evidence="1">The sequence shown here is derived from an EMBL/GenBank/DDBJ whole genome shotgun (WGS) entry which is preliminary data.</text>
</comment>